<protein>
    <submittedName>
        <fullName evidence="3">Gliding motility protein GldL</fullName>
    </submittedName>
</protein>
<keyword evidence="4" id="KW-1185">Reference proteome</keyword>
<organism evidence="3 4">
    <name type="scientific">Jilunia laotingensis</name>
    <dbReference type="NCBI Taxonomy" id="2763675"/>
    <lineage>
        <taxon>Bacteria</taxon>
        <taxon>Pseudomonadati</taxon>
        <taxon>Bacteroidota</taxon>
        <taxon>Bacteroidia</taxon>
        <taxon>Bacteroidales</taxon>
        <taxon>Bacteroidaceae</taxon>
        <taxon>Jilunia</taxon>
    </lineage>
</organism>
<name>A0A926F303_9BACT</name>
<dbReference type="RefSeq" id="WP_262434235.1">
    <property type="nucleotide sequence ID" value="NZ_JACRTF010000001.1"/>
</dbReference>
<accession>A0A926F303</accession>
<evidence type="ECO:0000259" key="2">
    <source>
        <dbReference type="Pfam" id="PF22827"/>
    </source>
</evidence>
<comment type="caution">
    <text evidence="3">The sequence shown here is derived from an EMBL/GenBank/DDBJ whole genome shotgun (WGS) entry which is preliminary data.</text>
</comment>
<keyword evidence="1" id="KW-0472">Membrane</keyword>
<evidence type="ECO:0000313" key="4">
    <source>
        <dbReference type="Proteomes" id="UP000651085"/>
    </source>
</evidence>
<keyword evidence="1" id="KW-0812">Transmembrane</keyword>
<gene>
    <name evidence="3" type="primary">gldL</name>
    <name evidence="3" type="ORF">H8744_07355</name>
</gene>
<feature type="domain" description="Gliding motility protein GldL-like N-terminal" evidence="2">
    <location>
        <begin position="30"/>
        <end position="73"/>
    </location>
</feature>
<dbReference type="Pfam" id="PF22827">
    <property type="entry name" value="GldL_N"/>
    <property type="match status" value="1"/>
</dbReference>
<dbReference type="NCBIfam" id="TIGR03513">
    <property type="entry name" value="GldL_gliding"/>
    <property type="match status" value="1"/>
</dbReference>
<dbReference type="InterPro" id="IPR055087">
    <property type="entry name" value="GldL-like_N"/>
</dbReference>
<sequence>MGYRDNKRSLRQKMQDLMSTPKGQTVMNYAYNWGASIVIMGTLFKLTHLPGANFMLFAGMGTEVLIFFISAFDLSGVKREPSNEGVSVPMGGGVMSAVGTVVASNDQVAQTSEGNIPSGNVVAGGGGPSIVVVQGGSPVQSGGTVSAGTPMQTNVAAGTMAQPGGVVMTGQPGGAPITPEMEEATTAYLEQLKAMTEMLSRCTEQAQSVSQDTEQMNNLSKNLAGINAIYEMQLRSVSTQIGTIDQVHEQTRRMARQIEELNEVYARMLQAMTSNK</sequence>
<proteinExistence type="predicted"/>
<feature type="transmembrane region" description="Helical" evidence="1">
    <location>
        <begin position="29"/>
        <end position="48"/>
    </location>
</feature>
<reference evidence="3" key="1">
    <citation type="submission" date="2020-08" db="EMBL/GenBank/DDBJ databases">
        <title>Genome public.</title>
        <authorList>
            <person name="Liu C."/>
            <person name="Sun Q."/>
        </authorList>
    </citation>
    <scope>NUCLEOTIDE SEQUENCE</scope>
    <source>
        <strain evidence="3">N12</strain>
    </source>
</reference>
<dbReference type="Proteomes" id="UP000651085">
    <property type="component" value="Unassembled WGS sequence"/>
</dbReference>
<evidence type="ECO:0000313" key="3">
    <source>
        <dbReference type="EMBL" id="MBC8593075.1"/>
    </source>
</evidence>
<evidence type="ECO:0000256" key="1">
    <source>
        <dbReference type="SAM" id="Phobius"/>
    </source>
</evidence>
<dbReference type="EMBL" id="JACRTF010000001">
    <property type="protein sequence ID" value="MBC8593075.1"/>
    <property type="molecule type" value="Genomic_DNA"/>
</dbReference>
<keyword evidence="1" id="KW-1133">Transmembrane helix</keyword>
<dbReference type="AlphaFoldDB" id="A0A926F303"/>
<dbReference type="InterPro" id="IPR019852">
    <property type="entry name" value="Motility-assoc_prot_GldL"/>
</dbReference>
<dbReference type="SUPFAM" id="SSF58104">
    <property type="entry name" value="Methyl-accepting chemotaxis protein (MCP) signaling domain"/>
    <property type="match status" value="1"/>
</dbReference>